<dbReference type="SUPFAM" id="SSF53474">
    <property type="entry name" value="alpha/beta-Hydrolases"/>
    <property type="match status" value="1"/>
</dbReference>
<reference evidence="2" key="1">
    <citation type="submission" date="2010-03" db="EMBL/GenBank/DDBJ databases">
        <title>Annotation of Blastomyces dermatitidis strain ATCC 18188.</title>
        <authorList>
            <consortium name="The Broad Institute Genome Sequencing Platform"/>
            <consortium name="Broad Institute Genome Sequencing Center for Infectious Disease."/>
            <person name="Cuomo C."/>
            <person name="Klein B."/>
            <person name="Sullivan T."/>
            <person name="Heitman J."/>
            <person name="Young S."/>
            <person name="Zeng Q."/>
            <person name="Gargeya S."/>
            <person name="Alvarado L."/>
            <person name="Berlin A.M."/>
            <person name="Chapman S.B."/>
            <person name="Chen Z."/>
            <person name="Freedman E."/>
            <person name="Gellesch M."/>
            <person name="Goldberg J."/>
            <person name="Griggs A."/>
            <person name="Gujja S."/>
            <person name="Heilman E."/>
            <person name="Heiman D."/>
            <person name="Howarth C."/>
            <person name="Mehta T."/>
            <person name="Neiman D."/>
            <person name="Pearson M."/>
            <person name="Roberts A."/>
            <person name="Saif S."/>
            <person name="Shea T."/>
            <person name="Shenoy N."/>
            <person name="Sisk P."/>
            <person name="Stolte C."/>
            <person name="Sykes S."/>
            <person name="White J."/>
            <person name="Yandava C."/>
            <person name="Haas B."/>
            <person name="Nusbaum C."/>
            <person name="Birren B."/>
        </authorList>
    </citation>
    <scope>NUCLEOTIDE SEQUENCE</scope>
    <source>
        <strain evidence="2">ATCC 18188</strain>
    </source>
</reference>
<dbReference type="InterPro" id="IPR001375">
    <property type="entry name" value="Peptidase_S9_cat"/>
</dbReference>
<feature type="domain" description="Peptidase S9 prolyl oligopeptidase catalytic" evidence="1">
    <location>
        <begin position="23"/>
        <end position="57"/>
    </location>
</feature>
<dbReference type="AlphaFoldDB" id="A0A0J9EKR4"/>
<protein>
    <recommendedName>
        <fullName evidence="1">Peptidase S9 prolyl oligopeptidase catalytic domain-containing protein</fullName>
    </recommendedName>
</protein>
<dbReference type="GO" id="GO:0006508">
    <property type="term" value="P:proteolysis"/>
    <property type="evidence" value="ECO:0007669"/>
    <property type="project" value="InterPro"/>
</dbReference>
<dbReference type="Gene3D" id="3.40.50.1820">
    <property type="entry name" value="alpha/beta hydrolase"/>
    <property type="match status" value="1"/>
</dbReference>
<name>A0A0J9EKR4_AJEDA</name>
<accession>A0A0J9EKR4</accession>
<dbReference type="InterPro" id="IPR029058">
    <property type="entry name" value="AB_hydrolase_fold"/>
</dbReference>
<dbReference type="Proteomes" id="UP000007802">
    <property type="component" value="Unassembled WGS sequence"/>
</dbReference>
<evidence type="ECO:0000259" key="1">
    <source>
        <dbReference type="Pfam" id="PF00326"/>
    </source>
</evidence>
<sequence>MHCHGGPVSCLKDTWTDIDISPFLAANGYAVFCPNPRGSTGLGQDFISQVYGDMGGAGSSI</sequence>
<evidence type="ECO:0000313" key="2">
    <source>
        <dbReference type="EMBL" id="KMW66726.1"/>
    </source>
</evidence>
<gene>
    <name evidence="2" type="ORF">BDDG_11693</name>
</gene>
<proteinExistence type="predicted"/>
<dbReference type="EMBL" id="GG749409">
    <property type="protein sequence ID" value="KMW66726.1"/>
    <property type="molecule type" value="Genomic_DNA"/>
</dbReference>
<dbReference type="GO" id="GO:0008236">
    <property type="term" value="F:serine-type peptidase activity"/>
    <property type="evidence" value="ECO:0007669"/>
    <property type="project" value="InterPro"/>
</dbReference>
<dbReference type="Pfam" id="PF00326">
    <property type="entry name" value="Peptidase_S9"/>
    <property type="match status" value="1"/>
</dbReference>
<organism evidence="2">
    <name type="scientific">Ajellomyces dermatitidis (strain ATCC 18188 / CBS 674.68)</name>
    <name type="common">Blastomyces dermatitidis</name>
    <dbReference type="NCBI Taxonomy" id="653446"/>
    <lineage>
        <taxon>Eukaryota</taxon>
        <taxon>Fungi</taxon>
        <taxon>Dikarya</taxon>
        <taxon>Ascomycota</taxon>
        <taxon>Pezizomycotina</taxon>
        <taxon>Eurotiomycetes</taxon>
        <taxon>Eurotiomycetidae</taxon>
        <taxon>Onygenales</taxon>
        <taxon>Ajellomycetaceae</taxon>
        <taxon>Blastomyces</taxon>
    </lineage>
</organism>
<dbReference type="OrthoDB" id="43744at2759"/>